<proteinExistence type="predicted"/>
<reference evidence="1" key="1">
    <citation type="submission" date="2018-05" db="EMBL/GenBank/DDBJ databases">
        <authorList>
            <person name="Lanie J.A."/>
            <person name="Ng W.-L."/>
            <person name="Kazmierczak K.M."/>
            <person name="Andrzejewski T.M."/>
            <person name="Davidsen T.M."/>
            <person name="Wayne K.J."/>
            <person name="Tettelin H."/>
            <person name="Glass J.I."/>
            <person name="Rusch D."/>
            <person name="Podicherti R."/>
            <person name="Tsui H.-C.T."/>
            <person name="Winkler M.E."/>
        </authorList>
    </citation>
    <scope>NUCLEOTIDE SEQUENCE</scope>
</reference>
<protein>
    <submittedName>
        <fullName evidence="1">Uncharacterized protein</fullName>
    </submittedName>
</protein>
<organism evidence="1">
    <name type="scientific">marine metagenome</name>
    <dbReference type="NCBI Taxonomy" id="408172"/>
    <lineage>
        <taxon>unclassified sequences</taxon>
        <taxon>metagenomes</taxon>
        <taxon>ecological metagenomes</taxon>
    </lineage>
</organism>
<name>A0A381SME0_9ZZZZ</name>
<dbReference type="AlphaFoldDB" id="A0A381SME0"/>
<gene>
    <name evidence="1" type="ORF">METZ01_LOCUS57312</name>
</gene>
<dbReference type="EMBL" id="UINC01003227">
    <property type="protein sequence ID" value="SVA04458.1"/>
    <property type="molecule type" value="Genomic_DNA"/>
</dbReference>
<evidence type="ECO:0000313" key="1">
    <source>
        <dbReference type="EMBL" id="SVA04458.1"/>
    </source>
</evidence>
<accession>A0A381SME0</accession>
<sequence length="73" mass="8932">MDNMDDFQFGHKKNGDFIFFCNFSSGDFFPIHFIITIDPTTSFEILIRKYYKRTVRRIYFLYFTGHGPLKYRR</sequence>